<dbReference type="SUPFAM" id="SSF88713">
    <property type="entry name" value="Glycoside hydrolase/deacetylase"/>
    <property type="match status" value="1"/>
</dbReference>
<dbReference type="InterPro" id="IPR011330">
    <property type="entry name" value="Glyco_hydro/deAcase_b/a-brl"/>
</dbReference>
<dbReference type="Gene3D" id="3.20.20.370">
    <property type="entry name" value="Glycoside hydrolase/deacetylase"/>
    <property type="match status" value="1"/>
</dbReference>
<dbReference type="AlphaFoldDB" id="A0AA36AMR4"/>
<evidence type="ECO:0000313" key="3">
    <source>
        <dbReference type="Proteomes" id="UP001162480"/>
    </source>
</evidence>
<reference evidence="2" key="1">
    <citation type="submission" date="2023-08" db="EMBL/GenBank/DDBJ databases">
        <authorList>
            <person name="Alioto T."/>
            <person name="Alioto T."/>
            <person name="Gomez Garrido J."/>
        </authorList>
    </citation>
    <scope>NUCLEOTIDE SEQUENCE</scope>
</reference>
<dbReference type="PANTHER" id="PTHR45985">
    <property type="match status" value="1"/>
</dbReference>
<feature type="region of interest" description="Disordered" evidence="1">
    <location>
        <begin position="312"/>
        <end position="338"/>
    </location>
</feature>
<protein>
    <submittedName>
        <fullName evidence="2">Chitin deacetylase 7-like</fullName>
    </submittedName>
</protein>
<evidence type="ECO:0000256" key="1">
    <source>
        <dbReference type="SAM" id="MobiDB-lite"/>
    </source>
</evidence>
<keyword evidence="3" id="KW-1185">Reference proteome</keyword>
<accession>A0AA36AMR4</accession>
<feature type="compositionally biased region" description="Basic and acidic residues" evidence="1">
    <location>
        <begin position="319"/>
        <end position="329"/>
    </location>
</feature>
<gene>
    <name evidence="2" type="ORF">OCTVUL_1B029703</name>
</gene>
<dbReference type="PANTHER" id="PTHR45985:SF8">
    <property type="entry name" value="CHITIN DEACETYLASE-LIKE 9, ISOFORM A"/>
    <property type="match status" value="1"/>
</dbReference>
<organism evidence="2 3">
    <name type="scientific">Octopus vulgaris</name>
    <name type="common">Common octopus</name>
    <dbReference type="NCBI Taxonomy" id="6645"/>
    <lineage>
        <taxon>Eukaryota</taxon>
        <taxon>Metazoa</taxon>
        <taxon>Spiralia</taxon>
        <taxon>Lophotrochozoa</taxon>
        <taxon>Mollusca</taxon>
        <taxon>Cephalopoda</taxon>
        <taxon>Coleoidea</taxon>
        <taxon>Octopodiformes</taxon>
        <taxon>Octopoda</taxon>
        <taxon>Incirrata</taxon>
        <taxon>Octopodidae</taxon>
        <taxon>Octopus</taxon>
    </lineage>
</organism>
<evidence type="ECO:0000313" key="2">
    <source>
        <dbReference type="EMBL" id="CAI9717882.1"/>
    </source>
</evidence>
<name>A0AA36AMR4_OCTVU</name>
<dbReference type="InterPro" id="IPR052740">
    <property type="entry name" value="CE4"/>
</dbReference>
<dbReference type="EMBL" id="OX597815">
    <property type="protein sequence ID" value="CAI9717882.1"/>
    <property type="molecule type" value="Genomic_DNA"/>
</dbReference>
<dbReference type="Proteomes" id="UP001162480">
    <property type="component" value="Chromosome 2"/>
</dbReference>
<proteinExistence type="predicted"/>
<sequence>MVLLSFDDAVNWDNWDYYLKLFPPDGRRKNPNGCPISMTLFVSHNYTDYCMVRKLHGRGIEIADHSLTHQVPHEWWKNASEEELANEILTQRHNLANLAEIPIEHIRGWRSPFLQPTGDTMFTILWKNNFTYDATLTHPFPRNVYSPVIWPFTLDSPLAIGCNIKPCPQKSYPGFWEVPVVTLMDYREHLPCAYVDFCQNKPRNKDEAFQILWKNFLRNYRTNRAPYYLNLHSPWLDKTDNLDAMDEFLNRLVAMEDVFIINIHQALEWMRSPTSNMNIMDFLPWQCPFFKPNIEDGIYCVMTYKPRTTTTKAMYSNRPNKDSNSDARKNNQTKLNSNINRAYPPGFFEEEQITRHTTKRRPWFLRNSAARNNSFKFVIGWVSLFWILFSR</sequence>
<dbReference type="GO" id="GO:0005975">
    <property type="term" value="P:carbohydrate metabolic process"/>
    <property type="evidence" value="ECO:0007669"/>
    <property type="project" value="InterPro"/>
</dbReference>